<dbReference type="EMBL" id="SLWN01000008">
    <property type="protein sequence ID" value="TCO24956.1"/>
    <property type="molecule type" value="Genomic_DNA"/>
</dbReference>
<dbReference type="PANTHER" id="PTHR43476">
    <property type="entry name" value="3-(3-HYDROXY-PHENYL)PROPIONATE/3-HYDROXYCINNAMIC ACID HYDROXYLASE"/>
    <property type="match status" value="1"/>
</dbReference>
<dbReference type="GO" id="GO:0071949">
    <property type="term" value="F:FAD binding"/>
    <property type="evidence" value="ECO:0007669"/>
    <property type="project" value="InterPro"/>
</dbReference>
<sequence>MTRESTTVAIAGGGPAGLMLGTLLARQGVDVIVLEKHADFLRDFRGDTVHPSTIEVMHELGWAIEFLELPHRKMERVTMGTPDGLLTIADFRRLRVRSPYVAFMPQWDFLDFLVRKASAYDGFRLIRRAEVTDLVSEGGRVVGVRAETADGPLEVRAELVVSAEGRNSTLREVAGLTPAAVAPGIDVFWFRVSRRTDETAPFFQSGPGGSLVAVDRGTYWQLAYAFPKGEAEAIEARGIQAFRDQVAVLLPMLADRLDEITTFGEDIHLLSVRIDRLTQWYQPGLLFIGDAAHAMSPAGGVGINLAIQDAVAAANLIGPAARNGGIGVDVLQKVQRRRTFPATVTQRFQASVIKGLYAEDVPFFLRVLRSVPVLTRLTGRFIGLGVRPEHVAPLPE</sequence>
<dbReference type="PANTHER" id="PTHR43476:SF5">
    <property type="entry name" value="FAD-DEPENDENT MONOOXYGENASE"/>
    <property type="match status" value="1"/>
</dbReference>
<dbReference type="PRINTS" id="PR00420">
    <property type="entry name" value="RNGMNOXGNASE"/>
</dbReference>
<keyword evidence="1" id="KW-0560">Oxidoreductase</keyword>
<dbReference type="InterPro" id="IPR036188">
    <property type="entry name" value="FAD/NAD-bd_sf"/>
</dbReference>
<protein>
    <submittedName>
        <fullName evidence="3">2-polyprenyl-6-methoxyphenol hydroxylase-like FAD-dependent oxidoreductase</fullName>
    </submittedName>
</protein>
<keyword evidence="4" id="KW-1185">Reference proteome</keyword>
<evidence type="ECO:0000313" key="3">
    <source>
        <dbReference type="EMBL" id="TCO24956.1"/>
    </source>
</evidence>
<proteinExistence type="predicted"/>
<dbReference type="OrthoDB" id="9791689at2"/>
<dbReference type="GO" id="GO:0016491">
    <property type="term" value="F:oxidoreductase activity"/>
    <property type="evidence" value="ECO:0007669"/>
    <property type="project" value="UniProtKB-KW"/>
</dbReference>
<dbReference type="Gene3D" id="3.50.50.60">
    <property type="entry name" value="FAD/NAD(P)-binding domain"/>
    <property type="match status" value="2"/>
</dbReference>
<dbReference type="SUPFAM" id="SSF51905">
    <property type="entry name" value="FAD/NAD(P)-binding domain"/>
    <property type="match status" value="1"/>
</dbReference>
<feature type="domain" description="FAD-binding" evidence="2">
    <location>
        <begin position="6"/>
        <end position="319"/>
    </location>
</feature>
<gene>
    <name evidence="3" type="ORF">EV652_108493</name>
</gene>
<comment type="caution">
    <text evidence="3">The sequence shown here is derived from an EMBL/GenBank/DDBJ whole genome shotgun (WGS) entry which is preliminary data.</text>
</comment>
<dbReference type="RefSeq" id="WP_132211736.1">
    <property type="nucleotide sequence ID" value="NZ_SLWN01000008.1"/>
</dbReference>
<dbReference type="Proteomes" id="UP000294508">
    <property type="component" value="Unassembled WGS sequence"/>
</dbReference>
<dbReference type="AlphaFoldDB" id="A0A4R2HBH7"/>
<name>A0A4R2HBH7_9ACTN</name>
<evidence type="ECO:0000313" key="4">
    <source>
        <dbReference type="Proteomes" id="UP000294508"/>
    </source>
</evidence>
<reference evidence="3 4" key="1">
    <citation type="journal article" date="2015" name="Stand. Genomic Sci.">
        <title>Genomic Encyclopedia of Bacterial and Archaeal Type Strains, Phase III: the genomes of soil and plant-associated and newly described type strains.</title>
        <authorList>
            <person name="Whitman W.B."/>
            <person name="Woyke T."/>
            <person name="Klenk H.P."/>
            <person name="Zhou Y."/>
            <person name="Lilburn T.G."/>
            <person name="Beck B.J."/>
            <person name="De Vos P."/>
            <person name="Vandamme P."/>
            <person name="Eisen J.A."/>
            <person name="Garrity G."/>
            <person name="Hugenholtz P."/>
            <person name="Kyrpides N.C."/>
        </authorList>
    </citation>
    <scope>NUCLEOTIDE SEQUENCE [LARGE SCALE GENOMIC DNA]</scope>
    <source>
        <strain evidence="3 4">VKM Ac-2572</strain>
    </source>
</reference>
<accession>A0A4R2HBH7</accession>
<organism evidence="3 4">
    <name type="scientific">Kribbella steppae</name>
    <dbReference type="NCBI Taxonomy" id="2512223"/>
    <lineage>
        <taxon>Bacteria</taxon>
        <taxon>Bacillati</taxon>
        <taxon>Actinomycetota</taxon>
        <taxon>Actinomycetes</taxon>
        <taxon>Propionibacteriales</taxon>
        <taxon>Kribbellaceae</taxon>
        <taxon>Kribbella</taxon>
    </lineage>
</organism>
<evidence type="ECO:0000256" key="1">
    <source>
        <dbReference type="ARBA" id="ARBA00023002"/>
    </source>
</evidence>
<dbReference type="Pfam" id="PF01494">
    <property type="entry name" value="FAD_binding_3"/>
    <property type="match status" value="1"/>
</dbReference>
<dbReference type="InterPro" id="IPR050631">
    <property type="entry name" value="PheA/TfdB_FAD_monoxygenase"/>
</dbReference>
<evidence type="ECO:0000259" key="2">
    <source>
        <dbReference type="Pfam" id="PF01494"/>
    </source>
</evidence>
<dbReference type="InterPro" id="IPR002938">
    <property type="entry name" value="FAD-bd"/>
</dbReference>
<dbReference type="NCBIfam" id="NF004834">
    <property type="entry name" value="PRK06185.1-3"/>
    <property type="match status" value="1"/>
</dbReference>